<dbReference type="GO" id="GO:0000287">
    <property type="term" value="F:magnesium ion binding"/>
    <property type="evidence" value="ECO:0007669"/>
    <property type="project" value="UniProtKB-UniRule"/>
</dbReference>
<sequence>MILLDTNVVAELMKARPDVRVEHWAHQAGHERMWASSPVVGELTFGALRLPPGRRRSGLLDRLTEFLGVVLDGRLASFGPDEALAYGRIKAARERAGRVAGDVDVMVAAIAVTRGGCVATRNVRHFEGFGVDVVNPWEAS</sequence>
<proteinExistence type="inferred from homology"/>
<dbReference type="KEGG" id="xce:Xcel_0076"/>
<dbReference type="EC" id="3.1.-.-" evidence="8"/>
<dbReference type="InterPro" id="IPR050556">
    <property type="entry name" value="Type_II_TA_system_RNase"/>
</dbReference>
<evidence type="ECO:0000313" key="10">
    <source>
        <dbReference type="EMBL" id="ACZ29117.1"/>
    </source>
</evidence>
<dbReference type="HAMAP" id="MF_00265">
    <property type="entry name" value="VapC_Nob1"/>
    <property type="match status" value="1"/>
</dbReference>
<dbReference type="AlphaFoldDB" id="D1BTV3"/>
<dbReference type="PANTHER" id="PTHR33653">
    <property type="entry name" value="RIBONUCLEASE VAPC2"/>
    <property type="match status" value="1"/>
</dbReference>
<evidence type="ECO:0000313" key="11">
    <source>
        <dbReference type="Proteomes" id="UP000002255"/>
    </source>
</evidence>
<feature type="binding site" evidence="8">
    <location>
        <position position="104"/>
    </location>
    <ligand>
        <name>Mg(2+)</name>
        <dbReference type="ChEBI" id="CHEBI:18420"/>
    </ligand>
</feature>
<dbReference type="InterPro" id="IPR022907">
    <property type="entry name" value="VapC_family"/>
</dbReference>
<dbReference type="Proteomes" id="UP000002255">
    <property type="component" value="Chromosome"/>
</dbReference>
<reference evidence="10 11" key="2">
    <citation type="journal article" date="2010" name="Stand. Genomic Sci.">
        <title>Complete genome sequence of Xylanimonas cellulosilytica type strain (XIL07).</title>
        <authorList>
            <person name="Foster B."/>
            <person name="Pukall R."/>
            <person name="Abt B."/>
            <person name="Nolan M."/>
            <person name="Glavina Del Rio T."/>
            <person name="Chen F."/>
            <person name="Lucas S."/>
            <person name="Tice H."/>
            <person name="Pitluck S."/>
            <person name="Cheng J.-F."/>
            <person name="Chertkov O."/>
            <person name="Brettin T."/>
            <person name="Han C."/>
            <person name="Detter J.C."/>
            <person name="Bruce D."/>
            <person name="Goodwin L."/>
            <person name="Ivanova N."/>
            <person name="Mavromatis K."/>
            <person name="Pati A."/>
            <person name="Mikhailova N."/>
            <person name="Chen A."/>
            <person name="Palaniappan K."/>
            <person name="Land M."/>
            <person name="Hauser L."/>
            <person name="Chang Y.-J."/>
            <person name="Jeffries C.D."/>
            <person name="Chain P."/>
            <person name="Rohde M."/>
            <person name="Goeker M."/>
            <person name="Bristow J."/>
            <person name="Eisen J.A."/>
            <person name="Markowitz V."/>
            <person name="Hugenholtz P."/>
            <person name="Kyrpides N.C."/>
            <person name="Klenk H.-P."/>
            <person name="Lapidus A."/>
        </authorList>
    </citation>
    <scope>NUCLEOTIDE SEQUENCE [LARGE SCALE GENOMIC DNA]</scope>
    <source>
        <strain evidence="11">DSM 15894 / CECT 5975 / LMG 20990 / XIL07</strain>
    </source>
</reference>
<accession>D1BTV3</accession>
<comment type="function">
    <text evidence="8">Toxic component of a toxin-antitoxin (TA) system. An RNase.</text>
</comment>
<dbReference type="RefSeq" id="WP_012876862.1">
    <property type="nucleotide sequence ID" value="NC_013530.1"/>
</dbReference>
<keyword evidence="11" id="KW-1185">Reference proteome</keyword>
<dbReference type="Pfam" id="PF01850">
    <property type="entry name" value="PIN"/>
    <property type="match status" value="1"/>
</dbReference>
<gene>
    <name evidence="8" type="primary">vapC</name>
    <name evidence="10" type="ordered locus">Xcel_0076</name>
</gene>
<dbReference type="HOGENOM" id="CLU_118482_8_2_11"/>
<feature type="binding site" evidence="8">
    <location>
        <position position="5"/>
    </location>
    <ligand>
        <name>Mg(2+)</name>
        <dbReference type="ChEBI" id="CHEBI:18420"/>
    </ligand>
</feature>
<dbReference type="OrthoDB" id="9804823at2"/>
<keyword evidence="2 8" id="KW-1277">Toxin-antitoxin system</keyword>
<evidence type="ECO:0000256" key="5">
    <source>
        <dbReference type="ARBA" id="ARBA00022801"/>
    </source>
</evidence>
<reference evidence="11" key="1">
    <citation type="submission" date="2009-11" db="EMBL/GenBank/DDBJ databases">
        <title>The complete chromosome of Xylanimonas cellulosilytica DSM 15894.</title>
        <authorList>
            <consortium name="US DOE Joint Genome Institute (JGI-PGF)"/>
            <person name="Lucas S."/>
            <person name="Copeland A."/>
            <person name="Lapidus A."/>
            <person name="Glavina del Rio T."/>
            <person name="Dalin E."/>
            <person name="Tice H."/>
            <person name="Bruce D."/>
            <person name="Goodwin L."/>
            <person name="Pitluck S."/>
            <person name="Kyrpides N."/>
            <person name="Mavromatis K."/>
            <person name="Ivanova N."/>
            <person name="Mikhailova N."/>
            <person name="Foster B."/>
            <person name="Clum A."/>
            <person name="Brettin T."/>
            <person name="Detter J.C."/>
            <person name="Han C."/>
            <person name="Larimer F."/>
            <person name="Land M."/>
            <person name="Hauser L."/>
            <person name="Markowitz V."/>
            <person name="Cheng J.F."/>
            <person name="Hugenholtz P."/>
            <person name="Woyke T."/>
            <person name="Wu D."/>
            <person name="Gehrich-Schroeter G."/>
            <person name="Schneider S."/>
            <person name="Pukall S.R."/>
            <person name="Klenk H.P."/>
            <person name="Eisen J.A."/>
        </authorList>
    </citation>
    <scope>NUCLEOTIDE SEQUENCE [LARGE SCALE GENOMIC DNA]</scope>
    <source>
        <strain evidence="11">DSM 15894 / CECT 5975 / LMG 20990 / XIL07</strain>
    </source>
</reference>
<keyword evidence="5 8" id="KW-0378">Hydrolase</keyword>
<comment type="similarity">
    <text evidence="7 8">Belongs to the PINc/VapC protein family.</text>
</comment>
<dbReference type="GO" id="GO:0016787">
    <property type="term" value="F:hydrolase activity"/>
    <property type="evidence" value="ECO:0007669"/>
    <property type="project" value="UniProtKB-KW"/>
</dbReference>
<dbReference type="Gene3D" id="3.40.50.1010">
    <property type="entry name" value="5'-nuclease"/>
    <property type="match status" value="1"/>
</dbReference>
<organism evidence="10 11">
    <name type="scientific">Xylanimonas cellulosilytica (strain DSM 15894 / JCM 12276 / CECT 5975 / KCTC 9989 / LMG 20990 / NBRC 107835 / XIL07)</name>
    <dbReference type="NCBI Taxonomy" id="446471"/>
    <lineage>
        <taxon>Bacteria</taxon>
        <taxon>Bacillati</taxon>
        <taxon>Actinomycetota</taxon>
        <taxon>Actinomycetes</taxon>
        <taxon>Micrococcales</taxon>
        <taxon>Promicromonosporaceae</taxon>
        <taxon>Xylanimonas</taxon>
    </lineage>
</organism>
<dbReference type="InterPro" id="IPR002716">
    <property type="entry name" value="PIN_dom"/>
</dbReference>
<evidence type="ECO:0000259" key="9">
    <source>
        <dbReference type="Pfam" id="PF01850"/>
    </source>
</evidence>
<dbReference type="EMBL" id="CP001821">
    <property type="protein sequence ID" value="ACZ29117.1"/>
    <property type="molecule type" value="Genomic_DNA"/>
</dbReference>
<feature type="domain" description="PIN" evidence="9">
    <location>
        <begin position="2"/>
        <end position="124"/>
    </location>
</feature>
<evidence type="ECO:0000256" key="2">
    <source>
        <dbReference type="ARBA" id="ARBA00022649"/>
    </source>
</evidence>
<evidence type="ECO:0000256" key="1">
    <source>
        <dbReference type="ARBA" id="ARBA00001946"/>
    </source>
</evidence>
<evidence type="ECO:0000256" key="4">
    <source>
        <dbReference type="ARBA" id="ARBA00022723"/>
    </source>
</evidence>
<name>D1BTV3_XYLCX</name>
<dbReference type="SUPFAM" id="SSF88723">
    <property type="entry name" value="PIN domain-like"/>
    <property type="match status" value="1"/>
</dbReference>
<dbReference type="GO" id="GO:0090729">
    <property type="term" value="F:toxin activity"/>
    <property type="evidence" value="ECO:0007669"/>
    <property type="project" value="UniProtKB-KW"/>
</dbReference>
<keyword evidence="4 8" id="KW-0479">Metal-binding</keyword>
<dbReference type="STRING" id="446471.Xcel_0076"/>
<keyword evidence="3 8" id="KW-0540">Nuclease</keyword>
<comment type="cofactor">
    <cofactor evidence="1 8">
        <name>Mg(2+)</name>
        <dbReference type="ChEBI" id="CHEBI:18420"/>
    </cofactor>
</comment>
<dbReference type="PANTHER" id="PTHR33653:SF1">
    <property type="entry name" value="RIBONUCLEASE VAPC2"/>
    <property type="match status" value="1"/>
</dbReference>
<evidence type="ECO:0000256" key="8">
    <source>
        <dbReference type="HAMAP-Rule" id="MF_00265"/>
    </source>
</evidence>
<dbReference type="CDD" id="cd18731">
    <property type="entry name" value="PIN_NgFitB-like"/>
    <property type="match status" value="1"/>
</dbReference>
<keyword evidence="8" id="KW-0800">Toxin</keyword>
<evidence type="ECO:0000256" key="7">
    <source>
        <dbReference type="ARBA" id="ARBA00038093"/>
    </source>
</evidence>
<dbReference type="eggNOG" id="COG1487">
    <property type="taxonomic scope" value="Bacteria"/>
</dbReference>
<evidence type="ECO:0000256" key="6">
    <source>
        <dbReference type="ARBA" id="ARBA00022842"/>
    </source>
</evidence>
<keyword evidence="6 8" id="KW-0460">Magnesium</keyword>
<dbReference type="InterPro" id="IPR029060">
    <property type="entry name" value="PIN-like_dom_sf"/>
</dbReference>
<dbReference type="GO" id="GO:0004540">
    <property type="term" value="F:RNA nuclease activity"/>
    <property type="evidence" value="ECO:0007669"/>
    <property type="project" value="InterPro"/>
</dbReference>
<protein>
    <recommendedName>
        <fullName evidence="8">Ribonuclease VapC</fullName>
        <shortName evidence="8">RNase VapC</shortName>
        <ecNumber evidence="8">3.1.-.-</ecNumber>
    </recommendedName>
    <alternativeName>
        <fullName evidence="8">Toxin VapC</fullName>
    </alternativeName>
</protein>
<evidence type="ECO:0000256" key="3">
    <source>
        <dbReference type="ARBA" id="ARBA00022722"/>
    </source>
</evidence>